<dbReference type="InterPro" id="IPR020846">
    <property type="entry name" value="MFS_dom"/>
</dbReference>
<dbReference type="EMBL" id="JAWIZZ010000047">
    <property type="protein sequence ID" value="KAK5779282.1"/>
    <property type="molecule type" value="Genomic_DNA"/>
</dbReference>
<feature type="transmembrane region" description="Helical" evidence="7">
    <location>
        <begin position="184"/>
        <end position="204"/>
    </location>
</feature>
<evidence type="ECO:0000313" key="9">
    <source>
        <dbReference type="EMBL" id="KAK5779282.1"/>
    </source>
</evidence>
<evidence type="ECO:0000256" key="5">
    <source>
        <dbReference type="ARBA" id="ARBA00023136"/>
    </source>
</evidence>
<feature type="transmembrane region" description="Helical" evidence="7">
    <location>
        <begin position="352"/>
        <end position="372"/>
    </location>
</feature>
<dbReference type="PANTHER" id="PTHR23501">
    <property type="entry name" value="MAJOR FACILITATOR SUPERFAMILY"/>
    <property type="match status" value="1"/>
</dbReference>
<sequence>MSDTSPDENTSLFTESVNYSSSVSLQNTENESKSNRDNQKSLDEQYHKYNLTLPKFPILFSLWMGSFLSALDGTVVANIMNPVAEEFQQSELKHWIATSYLLTNTAFQPLYGKLSDITGRKFAVLTAHFFFGLGCFLTCFTQNVPQFALARAICGIGGGGINALSSITVSDICTTRERGVYQGYANIVFGTGQLLGGPLGGFLLDTIGWRAVFALQVPLLLTCSFFACRNVNIKLLHVPPRHERFTWANISRIDLAGSITLVFTISGLLFLTSSEWNKTLLTMFTVFSFIIFLLIEIYVAKERIIPFELLKGSFGLSSIATVISSFIIYGDIFRSPIYLQLVQNIGVTVTGLYAIPPSITTAIGSVITGSILRHTKLNLAHCSSILVMIAIGLQLIGLIISYYLISHIQPSVPIQDSIKILLFSSTYQFRSDSIWWKIIFILALCTVSFGYATLLVSTLVSIVFSIERSQQGTITGIFYLWRSIGNVLGASLTLVVFEKSLASKLWNYMFGNEQQTSFHFTKKHFNNLISDSSYLRSGAFPVDILADLLSVYRRAFLDSYLPNTSLAIIGLIVTIILYRLHTKRAQLFTTSTQV</sequence>
<keyword evidence="3 7" id="KW-0812">Transmembrane</keyword>
<comment type="similarity">
    <text evidence="2">Belongs to the major facilitator superfamily.</text>
</comment>
<feature type="transmembrane region" description="Helical" evidence="7">
    <location>
        <begin position="560"/>
        <end position="578"/>
    </location>
</feature>
<keyword evidence="10" id="KW-1185">Reference proteome</keyword>
<reference evidence="10" key="1">
    <citation type="submission" date="2023-07" db="EMBL/GenBank/DDBJ databases">
        <title>A draft genome of Kazachstania heterogenica Y-27499.</title>
        <authorList>
            <person name="Donic C."/>
            <person name="Kralova J.S."/>
            <person name="Fidel L."/>
            <person name="Ben-Dor S."/>
            <person name="Jung S."/>
        </authorList>
    </citation>
    <scope>NUCLEOTIDE SEQUENCE [LARGE SCALE GENOMIC DNA]</scope>
    <source>
        <strain evidence="10">Y27499</strain>
    </source>
</reference>
<evidence type="ECO:0000256" key="7">
    <source>
        <dbReference type="SAM" id="Phobius"/>
    </source>
</evidence>
<name>A0AAN8A6S4_9SACH</name>
<dbReference type="GO" id="GO:0015174">
    <property type="term" value="F:basic amino acid transmembrane transporter activity"/>
    <property type="evidence" value="ECO:0007669"/>
    <property type="project" value="TreeGrafter"/>
</dbReference>
<feature type="transmembrane region" description="Helical" evidence="7">
    <location>
        <begin position="384"/>
        <end position="405"/>
    </location>
</feature>
<proteinExistence type="inferred from homology"/>
<evidence type="ECO:0000256" key="1">
    <source>
        <dbReference type="ARBA" id="ARBA00004141"/>
    </source>
</evidence>
<feature type="transmembrane region" description="Helical" evidence="7">
    <location>
        <begin position="253"/>
        <end position="273"/>
    </location>
</feature>
<feature type="transmembrane region" description="Helical" evidence="7">
    <location>
        <begin position="312"/>
        <end position="332"/>
    </location>
</feature>
<feature type="transmembrane region" description="Helical" evidence="7">
    <location>
        <begin position="210"/>
        <end position="232"/>
    </location>
</feature>
<feature type="transmembrane region" description="Helical" evidence="7">
    <location>
        <begin position="434"/>
        <end position="464"/>
    </location>
</feature>
<feature type="transmembrane region" description="Helical" evidence="7">
    <location>
        <begin position="279"/>
        <end position="300"/>
    </location>
</feature>
<comment type="caution">
    <text evidence="9">The sequence shown here is derived from an EMBL/GenBank/DDBJ whole genome shotgun (WGS) entry which is preliminary data.</text>
</comment>
<keyword evidence="5 7" id="KW-0472">Membrane</keyword>
<feature type="transmembrane region" description="Helical" evidence="7">
    <location>
        <begin position="122"/>
        <end position="143"/>
    </location>
</feature>
<dbReference type="Pfam" id="PF07690">
    <property type="entry name" value="MFS_1"/>
    <property type="match status" value="1"/>
</dbReference>
<feature type="transmembrane region" description="Helical" evidence="7">
    <location>
        <begin position="58"/>
        <end position="80"/>
    </location>
</feature>
<organism evidence="9 10">
    <name type="scientific">Arxiozyma heterogenica</name>
    <dbReference type="NCBI Taxonomy" id="278026"/>
    <lineage>
        <taxon>Eukaryota</taxon>
        <taxon>Fungi</taxon>
        <taxon>Dikarya</taxon>
        <taxon>Ascomycota</taxon>
        <taxon>Saccharomycotina</taxon>
        <taxon>Saccharomycetes</taxon>
        <taxon>Saccharomycetales</taxon>
        <taxon>Saccharomycetaceae</taxon>
        <taxon>Arxiozyma</taxon>
    </lineage>
</organism>
<evidence type="ECO:0000313" key="10">
    <source>
        <dbReference type="Proteomes" id="UP001306508"/>
    </source>
</evidence>
<dbReference type="InterPro" id="IPR011701">
    <property type="entry name" value="MFS"/>
</dbReference>
<evidence type="ECO:0000256" key="3">
    <source>
        <dbReference type="ARBA" id="ARBA00022692"/>
    </source>
</evidence>
<dbReference type="GO" id="GO:0000329">
    <property type="term" value="C:fungal-type vacuole membrane"/>
    <property type="evidence" value="ECO:0007669"/>
    <property type="project" value="TreeGrafter"/>
</dbReference>
<dbReference type="Gene3D" id="1.20.1250.20">
    <property type="entry name" value="MFS general substrate transporter like domains"/>
    <property type="match status" value="1"/>
</dbReference>
<accession>A0AAN8A6S4</accession>
<evidence type="ECO:0000256" key="4">
    <source>
        <dbReference type="ARBA" id="ARBA00022989"/>
    </source>
</evidence>
<dbReference type="AlphaFoldDB" id="A0AAN8A6S4"/>
<dbReference type="InterPro" id="IPR036259">
    <property type="entry name" value="MFS_trans_sf"/>
</dbReference>
<feature type="compositionally biased region" description="Polar residues" evidence="6">
    <location>
        <begin position="1"/>
        <end position="29"/>
    </location>
</feature>
<gene>
    <name evidence="9" type="ORF">RI543_003172</name>
</gene>
<protein>
    <recommendedName>
        <fullName evidence="8">Major facilitator superfamily (MFS) profile domain-containing protein</fullName>
    </recommendedName>
</protein>
<feature type="compositionally biased region" description="Basic and acidic residues" evidence="6">
    <location>
        <begin position="30"/>
        <end position="39"/>
    </location>
</feature>
<dbReference type="Proteomes" id="UP001306508">
    <property type="component" value="Unassembled WGS sequence"/>
</dbReference>
<dbReference type="PROSITE" id="PS50850">
    <property type="entry name" value="MFS"/>
    <property type="match status" value="1"/>
</dbReference>
<evidence type="ECO:0000259" key="8">
    <source>
        <dbReference type="PROSITE" id="PS50850"/>
    </source>
</evidence>
<feature type="transmembrane region" description="Helical" evidence="7">
    <location>
        <begin position="476"/>
        <end position="497"/>
    </location>
</feature>
<evidence type="ECO:0000256" key="2">
    <source>
        <dbReference type="ARBA" id="ARBA00008335"/>
    </source>
</evidence>
<dbReference type="PANTHER" id="PTHR23501:SF47">
    <property type="entry name" value="VACUOLAR BASIC AMINO ACID TRANSPORTER 1"/>
    <property type="match status" value="1"/>
</dbReference>
<feature type="domain" description="Major facilitator superfamily (MFS) profile" evidence="8">
    <location>
        <begin position="58"/>
        <end position="582"/>
    </location>
</feature>
<feature type="region of interest" description="Disordered" evidence="6">
    <location>
        <begin position="1"/>
        <end position="39"/>
    </location>
</feature>
<keyword evidence="4 7" id="KW-1133">Transmembrane helix</keyword>
<dbReference type="SUPFAM" id="SSF103473">
    <property type="entry name" value="MFS general substrate transporter"/>
    <property type="match status" value="1"/>
</dbReference>
<evidence type="ECO:0000256" key="6">
    <source>
        <dbReference type="SAM" id="MobiDB-lite"/>
    </source>
</evidence>
<feature type="transmembrane region" description="Helical" evidence="7">
    <location>
        <begin position="149"/>
        <end position="172"/>
    </location>
</feature>
<comment type="subcellular location">
    <subcellularLocation>
        <location evidence="1">Membrane</location>
        <topology evidence="1">Multi-pass membrane protein</topology>
    </subcellularLocation>
</comment>